<dbReference type="GO" id="GO:0002949">
    <property type="term" value="P:tRNA threonylcarbamoyladenosine modification"/>
    <property type="evidence" value="ECO:0007669"/>
    <property type="project" value="InterPro"/>
</dbReference>
<dbReference type="InterPro" id="IPR011009">
    <property type="entry name" value="Kinase-like_dom_sf"/>
</dbReference>
<sequence>MGERLLHLADQRATERLAEDIAVMLRNGDVLALSGELGAGKSTFARALIRAVADDPDLDVPSPTFTLVQSYELRLTIAHFDLYRITDPDELAELGFDEAVATGVVLVEWPERAGNMLPERAIHLTIAEGETADARTVHIRAPDQTIARIDRTLAARAFLDASGFKGVQRRFLLGDASSRAYERLVADGASPFILMNAPAQPDGPIIRDGKPYSRIAHLAEDVRPFVAMAKWLKSKGFSAPDIRADDLEQGFLIVENLGSEGLLDPSGAPIEERYTAAVEALAQLHVTPVPGALPVGSETYHLPAYDLGAMQIEVELLVDWYLAHERGTPPSATEREDYITLWRQAVASLEGSEAHVVLRDYHSPNLIWRGDRERVDRLGIIDFQDAMLGPTAYDVASIVQDARVTIEQPMADRLVAAYVAARHGLGPFDEPAFRRALALMQAQRGSKILGIFVRLKQRDGKPGYLRHLPRMRSYVAEALRHPDLAELRSWYETAGVFGSGAGDDRQA</sequence>
<dbReference type="GO" id="GO:0046872">
    <property type="term" value="F:metal ion binding"/>
    <property type="evidence" value="ECO:0007669"/>
    <property type="project" value="UniProtKB-KW"/>
</dbReference>
<evidence type="ECO:0000256" key="6">
    <source>
        <dbReference type="ARBA" id="ARBA00022723"/>
    </source>
</evidence>
<evidence type="ECO:0000256" key="4">
    <source>
        <dbReference type="ARBA" id="ARBA00022490"/>
    </source>
</evidence>
<evidence type="ECO:0000313" key="13">
    <source>
        <dbReference type="Proteomes" id="UP000268192"/>
    </source>
</evidence>
<dbReference type="Pfam" id="PF01636">
    <property type="entry name" value="APH"/>
    <property type="match status" value="1"/>
</dbReference>
<dbReference type="KEGG" id="abaw:D5400_02450"/>
<evidence type="ECO:0000259" key="11">
    <source>
        <dbReference type="Pfam" id="PF01636"/>
    </source>
</evidence>
<keyword evidence="12" id="KW-0808">Transferase</keyword>
<dbReference type="InterPro" id="IPR002575">
    <property type="entry name" value="Aminoglycoside_PTrfase"/>
</dbReference>
<accession>A0A3S9B035</accession>
<dbReference type="SUPFAM" id="SSF56112">
    <property type="entry name" value="Protein kinase-like (PK-like)"/>
    <property type="match status" value="1"/>
</dbReference>
<evidence type="ECO:0000256" key="1">
    <source>
        <dbReference type="ARBA" id="ARBA00004496"/>
    </source>
</evidence>
<dbReference type="PIRSF" id="PIRSF036599">
    <property type="entry name" value="AtpPhos"/>
    <property type="match status" value="1"/>
</dbReference>
<dbReference type="Gene3D" id="3.40.50.300">
    <property type="entry name" value="P-loop containing nucleotide triphosphate hydrolases"/>
    <property type="match status" value="1"/>
</dbReference>
<evidence type="ECO:0000256" key="10">
    <source>
        <dbReference type="ARBA" id="ARBA00032441"/>
    </source>
</evidence>
<evidence type="ECO:0000313" key="12">
    <source>
        <dbReference type="EMBL" id="AZN70289.1"/>
    </source>
</evidence>
<dbReference type="GO" id="GO:0016740">
    <property type="term" value="F:transferase activity"/>
    <property type="evidence" value="ECO:0007669"/>
    <property type="project" value="UniProtKB-KW"/>
</dbReference>
<dbReference type="Pfam" id="PF02367">
    <property type="entry name" value="TsaE"/>
    <property type="match status" value="1"/>
</dbReference>
<evidence type="ECO:0000256" key="3">
    <source>
        <dbReference type="ARBA" id="ARBA00019010"/>
    </source>
</evidence>
<comment type="subcellular location">
    <subcellularLocation>
        <location evidence="1">Cytoplasm</location>
    </subcellularLocation>
</comment>
<name>A0A3S9B035_9HYPH</name>
<evidence type="ECO:0000256" key="9">
    <source>
        <dbReference type="ARBA" id="ARBA00022842"/>
    </source>
</evidence>
<comment type="similarity">
    <text evidence="2">Belongs to the TsaE family.</text>
</comment>
<dbReference type="SUPFAM" id="SSF52540">
    <property type="entry name" value="P-loop containing nucleoside triphosphate hydrolases"/>
    <property type="match status" value="1"/>
</dbReference>
<dbReference type="Gene3D" id="3.90.1200.10">
    <property type="match status" value="1"/>
</dbReference>
<keyword evidence="8" id="KW-0067">ATP-binding</keyword>
<dbReference type="AlphaFoldDB" id="A0A3S9B035"/>
<organism evidence="12 13">
    <name type="scientific">Georhizobium profundi</name>
    <dbReference type="NCBI Taxonomy" id="2341112"/>
    <lineage>
        <taxon>Bacteria</taxon>
        <taxon>Pseudomonadati</taxon>
        <taxon>Pseudomonadota</taxon>
        <taxon>Alphaproteobacteria</taxon>
        <taxon>Hyphomicrobiales</taxon>
        <taxon>Rhizobiaceae</taxon>
        <taxon>Georhizobium</taxon>
    </lineage>
</organism>
<dbReference type="PANTHER" id="PTHR33540">
    <property type="entry name" value="TRNA THREONYLCARBAMOYLADENOSINE BIOSYNTHESIS PROTEIN TSAE"/>
    <property type="match status" value="1"/>
</dbReference>
<evidence type="ECO:0000256" key="5">
    <source>
        <dbReference type="ARBA" id="ARBA00022694"/>
    </source>
</evidence>
<proteinExistence type="inferred from homology"/>
<evidence type="ECO:0000256" key="7">
    <source>
        <dbReference type="ARBA" id="ARBA00022741"/>
    </source>
</evidence>
<dbReference type="NCBIfam" id="TIGR00150">
    <property type="entry name" value="T6A_YjeE"/>
    <property type="match status" value="1"/>
</dbReference>
<dbReference type="PANTHER" id="PTHR33540:SF2">
    <property type="entry name" value="TRNA THREONYLCARBAMOYLADENOSINE BIOSYNTHESIS PROTEIN TSAE"/>
    <property type="match status" value="1"/>
</dbReference>
<dbReference type="EMBL" id="CP032509">
    <property type="protein sequence ID" value="AZN70289.1"/>
    <property type="molecule type" value="Genomic_DNA"/>
</dbReference>
<dbReference type="InterPro" id="IPR003442">
    <property type="entry name" value="T6A_TsaE"/>
</dbReference>
<keyword evidence="4" id="KW-0963">Cytoplasm</keyword>
<evidence type="ECO:0000256" key="2">
    <source>
        <dbReference type="ARBA" id="ARBA00007599"/>
    </source>
</evidence>
<dbReference type="InterPro" id="IPR012180">
    <property type="entry name" value="Bifunc_ATPase/PTrfase"/>
</dbReference>
<feature type="domain" description="Aminoglycoside phosphotransferase" evidence="11">
    <location>
        <begin position="170"/>
        <end position="425"/>
    </location>
</feature>
<dbReference type="GO" id="GO:0005737">
    <property type="term" value="C:cytoplasm"/>
    <property type="evidence" value="ECO:0007669"/>
    <property type="project" value="UniProtKB-SubCell"/>
</dbReference>
<gene>
    <name evidence="12" type="primary">tsaE</name>
    <name evidence="12" type="ORF">D5400_02450</name>
</gene>
<dbReference type="GO" id="GO:0005524">
    <property type="term" value="F:ATP binding"/>
    <property type="evidence" value="ECO:0007669"/>
    <property type="project" value="UniProtKB-KW"/>
</dbReference>
<keyword evidence="13" id="KW-1185">Reference proteome</keyword>
<reference evidence="12 13" key="1">
    <citation type="submission" date="2018-09" db="EMBL/GenBank/DDBJ databases">
        <title>Marinorhizobium profundi gen. nov., sp. nov., isolated from a deep-sea sediment sample from the New Britain Trench and proposal of Marinorhizobiaceae fam. nov. in the order Rhizobiales of the class Alphaproteobacteria.</title>
        <authorList>
            <person name="Cao J."/>
        </authorList>
    </citation>
    <scope>NUCLEOTIDE SEQUENCE [LARGE SCALE GENOMIC DNA]</scope>
    <source>
        <strain evidence="12 13">WS11</strain>
    </source>
</reference>
<dbReference type="Gene3D" id="3.30.200.20">
    <property type="entry name" value="Phosphorylase Kinase, domain 1"/>
    <property type="match status" value="1"/>
</dbReference>
<dbReference type="RefSeq" id="WP_126007320.1">
    <property type="nucleotide sequence ID" value="NZ_CP032509.1"/>
</dbReference>
<protein>
    <recommendedName>
        <fullName evidence="3">tRNA threonylcarbamoyladenosine biosynthesis protein TsaE</fullName>
    </recommendedName>
    <alternativeName>
        <fullName evidence="10">t(6)A37 threonylcarbamoyladenosine biosynthesis protein TsaE</fullName>
    </alternativeName>
</protein>
<dbReference type="OrthoDB" id="9809275at2"/>
<keyword evidence="6" id="KW-0479">Metal-binding</keyword>
<keyword evidence="5" id="KW-0819">tRNA processing</keyword>
<evidence type="ECO:0000256" key="8">
    <source>
        <dbReference type="ARBA" id="ARBA00022840"/>
    </source>
</evidence>
<dbReference type="Proteomes" id="UP000268192">
    <property type="component" value="Chromosome"/>
</dbReference>
<dbReference type="InterPro" id="IPR027417">
    <property type="entry name" value="P-loop_NTPase"/>
</dbReference>
<keyword evidence="7" id="KW-0547">Nucleotide-binding</keyword>
<keyword evidence="9" id="KW-0460">Magnesium</keyword>